<dbReference type="AlphaFoldDB" id="A0A2M7CHG9"/>
<sequence length="67" mass="6917">MAGWVPLGWASPEVELCGVAPTDNRSGLDSQGAHYVAPPFVIFTLTQVGGADFGCLPSQRISALAGE</sequence>
<gene>
    <name evidence="1" type="ORF">COS38_03600</name>
</gene>
<organism evidence="1 2">
    <name type="scientific">Candidatus Berkelbacteria bacterium CG03_land_8_20_14_0_80_40_36</name>
    <dbReference type="NCBI Taxonomy" id="1974509"/>
    <lineage>
        <taxon>Bacteria</taxon>
        <taxon>Candidatus Berkelbacteria</taxon>
    </lineage>
</organism>
<comment type="caution">
    <text evidence="1">The sequence shown here is derived from an EMBL/GenBank/DDBJ whole genome shotgun (WGS) entry which is preliminary data.</text>
</comment>
<protein>
    <submittedName>
        <fullName evidence="1">Uncharacterized protein</fullName>
    </submittedName>
</protein>
<reference evidence="2" key="1">
    <citation type="submission" date="2017-09" db="EMBL/GenBank/DDBJ databases">
        <title>Depth-based differentiation of microbial function through sediment-hosted aquifers and enrichment of novel symbionts in the deep terrestrial subsurface.</title>
        <authorList>
            <person name="Probst A.J."/>
            <person name="Ladd B."/>
            <person name="Jarett J.K."/>
            <person name="Geller-Mcgrath D.E."/>
            <person name="Sieber C.M.K."/>
            <person name="Emerson J.B."/>
            <person name="Anantharaman K."/>
            <person name="Thomas B.C."/>
            <person name="Malmstrom R."/>
            <person name="Stieglmeier M."/>
            <person name="Klingl A."/>
            <person name="Woyke T."/>
            <person name="Ryan C.M."/>
            <person name="Banfield J.F."/>
        </authorList>
    </citation>
    <scope>NUCLEOTIDE SEQUENCE [LARGE SCALE GENOMIC DNA]</scope>
</reference>
<proteinExistence type="predicted"/>
<name>A0A2M7CHG9_9BACT</name>
<dbReference type="EMBL" id="PEUM01000105">
    <property type="protein sequence ID" value="PIV25075.1"/>
    <property type="molecule type" value="Genomic_DNA"/>
</dbReference>
<accession>A0A2M7CHG9</accession>
<dbReference type="Proteomes" id="UP000229966">
    <property type="component" value="Unassembled WGS sequence"/>
</dbReference>
<evidence type="ECO:0000313" key="1">
    <source>
        <dbReference type="EMBL" id="PIV25075.1"/>
    </source>
</evidence>
<evidence type="ECO:0000313" key="2">
    <source>
        <dbReference type="Proteomes" id="UP000229966"/>
    </source>
</evidence>